<dbReference type="EMBL" id="SGKU01000061">
    <property type="protein sequence ID" value="NFA44132.1"/>
    <property type="molecule type" value="Genomic_DNA"/>
</dbReference>
<sequence>MLKYGQEQFDTALKNGIRKFDNIIFNKLKFVNEELKGIRFINCGLNGVEMLNCNLKDIYIENCEIKKCNFNESELDYIEIYKTSIEETDFSKCLVNSKEQYDWSGVSFKYCIFKLFEICSGLEIGNCIFDGCDFTDATIGCQEFFLCKIINSIMKNIKINSGIGSCDFTNTNLENSSLEELSGSNSFIGTNLKDAVLIGSEDIILDLFKGADLEGCVLCSLNSKNTVNLAMGNLSKADLEAVEWINANLNKCNLEDANIIEADLSGASLEEANPKNANLEDANLEGANLKNANLEGANLKGTNFNEAILDGVRILEHDYKYLKDYIDKNKVILK</sequence>
<organism evidence="1 2">
    <name type="scientific">Clostridium botulinum</name>
    <dbReference type="NCBI Taxonomy" id="1491"/>
    <lineage>
        <taxon>Bacteria</taxon>
        <taxon>Bacillati</taxon>
        <taxon>Bacillota</taxon>
        <taxon>Clostridia</taxon>
        <taxon>Eubacteriales</taxon>
        <taxon>Clostridiaceae</taxon>
        <taxon>Clostridium</taxon>
    </lineage>
</organism>
<comment type="caution">
    <text evidence="1">The sequence shown here is derived from an EMBL/GenBank/DDBJ whole genome shotgun (WGS) entry which is preliminary data.</text>
</comment>
<dbReference type="AlphaFoldDB" id="A0A6M0SS43"/>
<dbReference type="InterPro" id="IPR001646">
    <property type="entry name" value="5peptide_repeat"/>
</dbReference>
<evidence type="ECO:0000313" key="2">
    <source>
        <dbReference type="Proteomes" id="UP000472355"/>
    </source>
</evidence>
<dbReference type="Pfam" id="PF00805">
    <property type="entry name" value="Pentapeptide"/>
    <property type="match status" value="2"/>
</dbReference>
<dbReference type="SUPFAM" id="SSF141571">
    <property type="entry name" value="Pentapeptide repeat-like"/>
    <property type="match status" value="3"/>
</dbReference>
<dbReference type="InterPro" id="IPR051082">
    <property type="entry name" value="Pentapeptide-BTB/POZ_domain"/>
</dbReference>
<dbReference type="Gene3D" id="2.160.20.80">
    <property type="entry name" value="E3 ubiquitin-protein ligase SopA"/>
    <property type="match status" value="2"/>
</dbReference>
<reference evidence="1 2" key="1">
    <citation type="submission" date="2019-02" db="EMBL/GenBank/DDBJ databases">
        <title>Genome sequencing of Clostridium botulinum clinical isolates.</title>
        <authorList>
            <person name="Brunt J."/>
            <person name="Van Vliet A.H.M."/>
            <person name="Stringer S.C."/>
            <person name="Grant K.A."/>
            <person name="Carter A.C."/>
            <person name="Peck M.W."/>
        </authorList>
    </citation>
    <scope>NUCLEOTIDE SEQUENCE [LARGE SCALE GENOMIC DNA]</scope>
    <source>
        <strain evidence="1 2">H113700579</strain>
    </source>
</reference>
<dbReference type="PANTHER" id="PTHR14136:SF17">
    <property type="entry name" value="BTB_POZ DOMAIN-CONTAINING PROTEIN KCTD9"/>
    <property type="match status" value="1"/>
</dbReference>
<accession>A0A6M0SS43</accession>
<proteinExistence type="predicted"/>
<protein>
    <recommendedName>
        <fullName evidence="3">Pentapeptide repeat-containing protein</fullName>
    </recommendedName>
</protein>
<dbReference type="PANTHER" id="PTHR14136">
    <property type="entry name" value="BTB_POZ DOMAIN-CONTAINING PROTEIN KCTD9"/>
    <property type="match status" value="1"/>
</dbReference>
<gene>
    <name evidence="1" type="ORF">EXM65_16545</name>
</gene>
<evidence type="ECO:0008006" key="3">
    <source>
        <dbReference type="Google" id="ProtNLM"/>
    </source>
</evidence>
<evidence type="ECO:0000313" key="1">
    <source>
        <dbReference type="EMBL" id="NFA44132.1"/>
    </source>
</evidence>
<dbReference type="Proteomes" id="UP000472355">
    <property type="component" value="Unassembled WGS sequence"/>
</dbReference>
<name>A0A6M0SS43_CLOBO</name>